<protein>
    <submittedName>
        <fullName evidence="1">Uncharacterized protein</fullName>
    </submittedName>
</protein>
<keyword evidence="2" id="KW-1185">Reference proteome</keyword>
<dbReference type="EMBL" id="JAEUBG010001268">
    <property type="protein sequence ID" value="KAH3686653.1"/>
    <property type="molecule type" value="Genomic_DNA"/>
</dbReference>
<reference evidence="1" key="2">
    <citation type="submission" date="2021-01" db="EMBL/GenBank/DDBJ databases">
        <authorList>
            <person name="Schikora-Tamarit M.A."/>
        </authorList>
    </citation>
    <scope>NUCLEOTIDE SEQUENCE</scope>
    <source>
        <strain evidence="1">CBS2887</strain>
    </source>
</reference>
<dbReference type="AlphaFoldDB" id="A0A9P8Q9T7"/>
<organism evidence="1 2">
    <name type="scientific">Wickerhamomyces pijperi</name>
    <name type="common">Yeast</name>
    <name type="synonym">Pichia pijperi</name>
    <dbReference type="NCBI Taxonomy" id="599730"/>
    <lineage>
        <taxon>Eukaryota</taxon>
        <taxon>Fungi</taxon>
        <taxon>Dikarya</taxon>
        <taxon>Ascomycota</taxon>
        <taxon>Saccharomycotina</taxon>
        <taxon>Saccharomycetes</taxon>
        <taxon>Phaffomycetales</taxon>
        <taxon>Wickerhamomycetaceae</taxon>
        <taxon>Wickerhamomyces</taxon>
    </lineage>
</organism>
<evidence type="ECO:0000313" key="1">
    <source>
        <dbReference type="EMBL" id="KAH3686653.1"/>
    </source>
</evidence>
<sequence>MAKCSLLSMLLEYKWRKISVPCVVGIRALARHFTIGKVAGSNSRVVDGSLEVLTGIGDGAVCDNVDGVSVGDTSDMLGNVVLAAVAFVGCGCSKC</sequence>
<dbReference type="Proteomes" id="UP000774326">
    <property type="component" value="Unassembled WGS sequence"/>
</dbReference>
<reference evidence="1" key="1">
    <citation type="journal article" date="2021" name="Open Biol.">
        <title>Shared evolutionary footprints suggest mitochondrial oxidative damage underlies multiple complex I losses in fungi.</title>
        <authorList>
            <person name="Schikora-Tamarit M.A."/>
            <person name="Marcet-Houben M."/>
            <person name="Nosek J."/>
            <person name="Gabaldon T."/>
        </authorList>
    </citation>
    <scope>NUCLEOTIDE SEQUENCE</scope>
    <source>
        <strain evidence="1">CBS2887</strain>
    </source>
</reference>
<name>A0A9P8Q9T7_WICPI</name>
<gene>
    <name evidence="1" type="ORF">WICPIJ_002361</name>
</gene>
<accession>A0A9P8Q9T7</accession>
<evidence type="ECO:0000313" key="2">
    <source>
        <dbReference type="Proteomes" id="UP000774326"/>
    </source>
</evidence>
<comment type="caution">
    <text evidence="1">The sequence shown here is derived from an EMBL/GenBank/DDBJ whole genome shotgun (WGS) entry which is preliminary data.</text>
</comment>
<proteinExistence type="predicted"/>